<gene>
    <name evidence="1" type="ORF">M513_06593</name>
    <name evidence="2" type="ORF">M514_06593</name>
</gene>
<dbReference type="EMBL" id="KL363226">
    <property type="protein sequence ID" value="KFD52559.1"/>
    <property type="molecule type" value="Genomic_DNA"/>
</dbReference>
<dbReference type="Proteomes" id="UP000030758">
    <property type="component" value="Unassembled WGS sequence"/>
</dbReference>
<feature type="non-terminal residue" evidence="1">
    <location>
        <position position="250"/>
    </location>
</feature>
<name>A0A085M5R3_9BILA</name>
<keyword evidence="3" id="KW-1185">Reference proteome</keyword>
<proteinExistence type="predicted"/>
<dbReference type="AlphaFoldDB" id="A0A085M5R3"/>
<evidence type="ECO:0000313" key="1">
    <source>
        <dbReference type="EMBL" id="KFD52559.1"/>
    </source>
</evidence>
<dbReference type="Pfam" id="PF10036">
    <property type="entry name" value="RLL"/>
    <property type="match status" value="1"/>
</dbReference>
<protein>
    <recommendedName>
        <fullName evidence="4">RNA transcription, translation and transport factor protein</fullName>
    </recommendedName>
</protein>
<dbReference type="InterPro" id="IPR019265">
    <property type="entry name" value="RTRAF"/>
</dbReference>
<accession>A0A085M5R3</accession>
<organism evidence="1 3">
    <name type="scientific">Trichuris suis</name>
    <name type="common">pig whipworm</name>
    <dbReference type="NCBI Taxonomy" id="68888"/>
    <lineage>
        <taxon>Eukaryota</taxon>
        <taxon>Metazoa</taxon>
        <taxon>Ecdysozoa</taxon>
        <taxon>Nematoda</taxon>
        <taxon>Enoplea</taxon>
        <taxon>Dorylaimia</taxon>
        <taxon>Trichinellida</taxon>
        <taxon>Trichuridae</taxon>
        <taxon>Trichuris</taxon>
    </lineage>
</organism>
<evidence type="ECO:0008006" key="4">
    <source>
        <dbReference type="Google" id="ProtNLM"/>
    </source>
</evidence>
<sequence length="250" mass="28179">MFKRKLSVLQYPWQGSVNLDNDKEFRRLVSWLENQKICLYKMQNRGDLANIASPNWETAFQKYLVDLKCPQGVSDNRAATVDWLLSHAVHLVYQDYKKDPAKILQLAKDMTSCVGSNAESADNPLYHLDYSTPEFRGYVEKLADILGIVNHPNPAVTLKAVSILVQERLSKKSDSPKAEQKWTDEKVDLDSINAGFDTKDIVLNKAGRILRLLHVRELRQLQTQINGAIVAIQGVTADPKTDQGLGKVGF</sequence>
<dbReference type="PANTHER" id="PTHR15924">
    <property type="entry name" value="CLE"/>
    <property type="match status" value="1"/>
</dbReference>
<dbReference type="EMBL" id="KL367568">
    <property type="protein sequence ID" value="KFD63691.1"/>
    <property type="molecule type" value="Genomic_DNA"/>
</dbReference>
<reference evidence="1 3" key="1">
    <citation type="journal article" date="2014" name="Nat. Genet.">
        <title>Genome and transcriptome of the porcine whipworm Trichuris suis.</title>
        <authorList>
            <person name="Jex A.R."/>
            <person name="Nejsum P."/>
            <person name="Schwarz E.M."/>
            <person name="Hu L."/>
            <person name="Young N.D."/>
            <person name="Hall R.S."/>
            <person name="Korhonen P.K."/>
            <person name="Liao S."/>
            <person name="Thamsborg S."/>
            <person name="Xia J."/>
            <person name="Xu P."/>
            <person name="Wang S."/>
            <person name="Scheerlinck J.P."/>
            <person name="Hofmann A."/>
            <person name="Sternberg P.W."/>
            <person name="Wang J."/>
            <person name="Gasser R.B."/>
        </authorList>
    </citation>
    <scope>NUCLEOTIDE SEQUENCE [LARGE SCALE GENOMIC DNA]</scope>
    <source>
        <strain evidence="2">DCEP-RM93F</strain>
        <strain evidence="1">DCEP-RM93M</strain>
    </source>
</reference>
<evidence type="ECO:0000313" key="3">
    <source>
        <dbReference type="Proteomes" id="UP000030764"/>
    </source>
</evidence>
<dbReference type="Proteomes" id="UP000030764">
    <property type="component" value="Unassembled WGS sequence"/>
</dbReference>
<evidence type="ECO:0000313" key="2">
    <source>
        <dbReference type="EMBL" id="KFD63691.1"/>
    </source>
</evidence>